<dbReference type="Proteomes" id="UP001341840">
    <property type="component" value="Unassembled WGS sequence"/>
</dbReference>
<organism evidence="2 3">
    <name type="scientific">Stylosanthes scabra</name>
    <dbReference type="NCBI Taxonomy" id="79078"/>
    <lineage>
        <taxon>Eukaryota</taxon>
        <taxon>Viridiplantae</taxon>
        <taxon>Streptophyta</taxon>
        <taxon>Embryophyta</taxon>
        <taxon>Tracheophyta</taxon>
        <taxon>Spermatophyta</taxon>
        <taxon>Magnoliopsida</taxon>
        <taxon>eudicotyledons</taxon>
        <taxon>Gunneridae</taxon>
        <taxon>Pentapetalae</taxon>
        <taxon>rosids</taxon>
        <taxon>fabids</taxon>
        <taxon>Fabales</taxon>
        <taxon>Fabaceae</taxon>
        <taxon>Papilionoideae</taxon>
        <taxon>50 kb inversion clade</taxon>
        <taxon>dalbergioids sensu lato</taxon>
        <taxon>Dalbergieae</taxon>
        <taxon>Pterocarpus clade</taxon>
        <taxon>Stylosanthes</taxon>
    </lineage>
</organism>
<evidence type="ECO:0000313" key="3">
    <source>
        <dbReference type="Proteomes" id="UP001341840"/>
    </source>
</evidence>
<comment type="caution">
    <text evidence="2">The sequence shown here is derived from an EMBL/GenBank/DDBJ whole genome shotgun (WGS) entry which is preliminary data.</text>
</comment>
<evidence type="ECO:0000313" key="2">
    <source>
        <dbReference type="EMBL" id="MED6124768.1"/>
    </source>
</evidence>
<evidence type="ECO:0000256" key="1">
    <source>
        <dbReference type="SAM" id="MobiDB-lite"/>
    </source>
</evidence>
<protein>
    <submittedName>
        <fullName evidence="2">Uncharacterized protein</fullName>
    </submittedName>
</protein>
<dbReference type="EMBL" id="JASCZI010030779">
    <property type="protein sequence ID" value="MED6124768.1"/>
    <property type="molecule type" value="Genomic_DNA"/>
</dbReference>
<keyword evidence="3" id="KW-1185">Reference proteome</keyword>
<accession>A0ABU6RKZ3</accession>
<reference evidence="2 3" key="1">
    <citation type="journal article" date="2023" name="Plants (Basel)">
        <title>Bridging the Gap: Combining Genomics and Transcriptomics Approaches to Understand Stylosanthes scabra, an Orphan Legume from the Brazilian Caatinga.</title>
        <authorList>
            <person name="Ferreira-Neto J.R.C."/>
            <person name="da Silva M.D."/>
            <person name="Binneck E."/>
            <person name="de Melo N.F."/>
            <person name="da Silva R.H."/>
            <person name="de Melo A.L.T.M."/>
            <person name="Pandolfi V."/>
            <person name="Bustamante F.O."/>
            <person name="Brasileiro-Vidal A.C."/>
            <person name="Benko-Iseppon A.M."/>
        </authorList>
    </citation>
    <scope>NUCLEOTIDE SEQUENCE [LARGE SCALE GENOMIC DNA]</scope>
    <source>
        <tissue evidence="2">Leaves</tissue>
    </source>
</reference>
<proteinExistence type="predicted"/>
<sequence length="134" mass="14948">MLLLGVGHVIRRSKLVGEWIREVVAATPNSWRVVTTVGTWCGIKFKKCRQPSPHTSGRCHPPPILPSSPATYTDTHRKNSMIEGNDVHESTSDSTELPPTSINPNLFHDFFGRRNRHMSGIPNLLLQPPVFSLS</sequence>
<gene>
    <name evidence="2" type="ORF">PIB30_062048</name>
</gene>
<name>A0ABU6RKZ3_9FABA</name>
<feature type="region of interest" description="Disordered" evidence="1">
    <location>
        <begin position="51"/>
        <end position="99"/>
    </location>
</feature>